<dbReference type="SUPFAM" id="SSF53335">
    <property type="entry name" value="S-adenosyl-L-methionine-dependent methyltransferases"/>
    <property type="match status" value="1"/>
</dbReference>
<dbReference type="Pfam" id="PF06080">
    <property type="entry name" value="DUF938"/>
    <property type="match status" value="1"/>
</dbReference>
<proteinExistence type="inferred from homology"/>
<comment type="similarity">
    <text evidence="1">Belongs to the UPF0585 family.</text>
</comment>
<dbReference type="RefSeq" id="XP_004365417.1">
    <property type="nucleotide sequence ID" value="XM_004365360.2"/>
</dbReference>
<name>A0A0D2VGI1_CAPO3</name>
<dbReference type="EMBL" id="KE346360">
    <property type="protein sequence ID" value="KJE88982.1"/>
    <property type="molecule type" value="Genomic_DNA"/>
</dbReference>
<reference evidence="3" key="1">
    <citation type="submission" date="2011-02" db="EMBL/GenBank/DDBJ databases">
        <title>The Genome Sequence of Capsaspora owczarzaki ATCC 30864.</title>
        <authorList>
            <person name="Russ C."/>
            <person name="Cuomo C."/>
            <person name="Burger G."/>
            <person name="Gray M.W."/>
            <person name="Holland P.W.H."/>
            <person name="King N."/>
            <person name="Lang F.B.F."/>
            <person name="Roger A.J."/>
            <person name="Ruiz-Trillo I."/>
            <person name="Young S.K."/>
            <person name="Zeng Q."/>
            <person name="Gargeya S."/>
            <person name="Alvarado L."/>
            <person name="Berlin A."/>
            <person name="Chapman S.B."/>
            <person name="Chen Z."/>
            <person name="Freedman E."/>
            <person name="Gellesch M."/>
            <person name="Goldberg J."/>
            <person name="Griggs A."/>
            <person name="Gujja S."/>
            <person name="Heilman E."/>
            <person name="Heiman D."/>
            <person name="Howarth C."/>
            <person name="Mehta T."/>
            <person name="Neiman D."/>
            <person name="Pearson M."/>
            <person name="Roberts A."/>
            <person name="Saif S."/>
            <person name="Shea T."/>
            <person name="Shenoy N."/>
            <person name="Sisk P."/>
            <person name="Stolte C."/>
            <person name="Sykes S."/>
            <person name="White J."/>
            <person name="Yandava C."/>
            <person name="Haas B."/>
            <person name="Nusbaum C."/>
            <person name="Birren B."/>
        </authorList>
    </citation>
    <scope>NUCLEOTIDE SEQUENCE</scope>
    <source>
        <strain evidence="3">ATCC 30864</strain>
    </source>
</reference>
<keyword evidence="3" id="KW-1185">Reference proteome</keyword>
<dbReference type="InterPro" id="IPR029063">
    <property type="entry name" value="SAM-dependent_MTases_sf"/>
</dbReference>
<dbReference type="InParanoid" id="A0A0D2VGI1"/>
<dbReference type="PANTHER" id="PTHR20974">
    <property type="entry name" value="UPF0585 PROTEIN CG18661"/>
    <property type="match status" value="1"/>
</dbReference>
<organism evidence="2 3">
    <name type="scientific">Capsaspora owczarzaki (strain ATCC 30864)</name>
    <dbReference type="NCBI Taxonomy" id="595528"/>
    <lineage>
        <taxon>Eukaryota</taxon>
        <taxon>Filasterea</taxon>
        <taxon>Capsaspora</taxon>
    </lineage>
</organism>
<dbReference type="CDD" id="cd02440">
    <property type="entry name" value="AdoMet_MTases"/>
    <property type="match status" value="1"/>
</dbReference>
<dbReference type="Gene3D" id="3.40.50.150">
    <property type="entry name" value="Vaccinia Virus protein VP39"/>
    <property type="match status" value="1"/>
</dbReference>
<sequence>MADARIASPPSERNKGPILSVLRRTLGLEAATTDQEHSPLTVLEIACGTGVHAAHFCSELGDRVRWTPTDYESTMFASVEAYLAEAKVSNCKSPRLLDASKPDEWQVDAQSVDLLLNINMIHISPIAATEGLIVGASRVLKSGGVLVTYGPYMVDGVISPDSNVAFDQSLKSRNPAWGLRDIAWLASLAAEQQLTLEQVIDMPANNKCLVFRK</sequence>
<dbReference type="InterPro" id="IPR010342">
    <property type="entry name" value="DUF938"/>
</dbReference>
<evidence type="ECO:0000256" key="1">
    <source>
        <dbReference type="ARBA" id="ARBA00008308"/>
    </source>
</evidence>
<dbReference type="eggNOG" id="ENOG502QVX9">
    <property type="taxonomic scope" value="Eukaryota"/>
</dbReference>
<evidence type="ECO:0008006" key="4">
    <source>
        <dbReference type="Google" id="ProtNLM"/>
    </source>
</evidence>
<evidence type="ECO:0000313" key="2">
    <source>
        <dbReference type="EMBL" id="KJE88982.1"/>
    </source>
</evidence>
<dbReference type="PhylomeDB" id="A0A0D2VGI1"/>
<dbReference type="AlphaFoldDB" id="A0A0D2VGI1"/>
<protein>
    <recommendedName>
        <fullName evidence="4">SAM-dependent methyltransferase</fullName>
    </recommendedName>
</protein>
<evidence type="ECO:0000313" key="3">
    <source>
        <dbReference type="Proteomes" id="UP000008743"/>
    </source>
</evidence>
<dbReference type="Proteomes" id="UP000008743">
    <property type="component" value="Unassembled WGS sequence"/>
</dbReference>
<dbReference type="PANTHER" id="PTHR20974:SF0">
    <property type="entry name" value="UPF0585 PROTEIN CG18661"/>
    <property type="match status" value="1"/>
</dbReference>
<dbReference type="OrthoDB" id="10258744at2759"/>
<accession>A0A0D2VGI1</accession>
<dbReference type="OMA" id="YLYGPYK"/>
<gene>
    <name evidence="2" type="ORF">CAOG_000546</name>
</gene>